<evidence type="ECO:0000256" key="1">
    <source>
        <dbReference type="ARBA" id="ARBA00022741"/>
    </source>
</evidence>
<dbReference type="Gene3D" id="3.40.50.300">
    <property type="entry name" value="P-loop containing nucleotide triphosphate hydrolases"/>
    <property type="match status" value="1"/>
</dbReference>
<dbReference type="GO" id="GO:0005524">
    <property type="term" value="F:ATP binding"/>
    <property type="evidence" value="ECO:0007669"/>
    <property type="project" value="UniProtKB-KW"/>
</dbReference>
<dbReference type="InterPro" id="IPR016024">
    <property type="entry name" value="ARM-type_fold"/>
</dbReference>
<keyword evidence="1" id="KW-0547">Nucleotide-binding</keyword>
<accession>A0A067BXX8</accession>
<gene>
    <name evidence="5" type="ORF">SPRG_11973</name>
</gene>
<dbReference type="SMART" id="SM00382">
    <property type="entry name" value="AAA"/>
    <property type="match status" value="1"/>
</dbReference>
<dbReference type="STRING" id="695850.A0A067BXX8"/>
<dbReference type="OMA" id="CESTRVD"/>
<protein>
    <recommendedName>
        <fullName evidence="4">AAA+ ATPase domain-containing protein</fullName>
    </recommendedName>
</protein>
<feature type="region of interest" description="Disordered" evidence="3">
    <location>
        <begin position="1145"/>
        <end position="1197"/>
    </location>
</feature>
<evidence type="ECO:0000313" key="5">
    <source>
        <dbReference type="EMBL" id="KDO23128.1"/>
    </source>
</evidence>
<dbReference type="GO" id="GO:0003676">
    <property type="term" value="F:nucleic acid binding"/>
    <property type="evidence" value="ECO:0007669"/>
    <property type="project" value="InterPro"/>
</dbReference>
<feature type="compositionally biased region" description="Acidic residues" evidence="3">
    <location>
        <begin position="1150"/>
        <end position="1191"/>
    </location>
</feature>
<evidence type="ECO:0000259" key="4">
    <source>
        <dbReference type="SMART" id="SM00382"/>
    </source>
</evidence>
<dbReference type="VEuPathDB" id="FungiDB:SPRG_11973"/>
<dbReference type="InterPro" id="IPR003593">
    <property type="entry name" value="AAA+_ATPase"/>
</dbReference>
<dbReference type="PANTHER" id="PTHR20953">
    <property type="entry name" value="KINASE-RELATED"/>
    <property type="match status" value="1"/>
</dbReference>
<feature type="region of interest" description="Disordered" evidence="3">
    <location>
        <begin position="955"/>
        <end position="974"/>
    </location>
</feature>
<evidence type="ECO:0000256" key="3">
    <source>
        <dbReference type="SAM" id="MobiDB-lite"/>
    </source>
</evidence>
<reference evidence="5 6" key="1">
    <citation type="journal article" date="2013" name="PLoS Genet.">
        <title>Distinctive expansion of potential virulence genes in the genome of the oomycete fish pathogen Saprolegnia parasitica.</title>
        <authorList>
            <person name="Jiang R.H."/>
            <person name="de Bruijn I."/>
            <person name="Haas B.J."/>
            <person name="Belmonte R."/>
            <person name="Lobach L."/>
            <person name="Christie J."/>
            <person name="van den Ackerveken G."/>
            <person name="Bottin A."/>
            <person name="Bulone V."/>
            <person name="Diaz-Moreno S.M."/>
            <person name="Dumas B."/>
            <person name="Fan L."/>
            <person name="Gaulin E."/>
            <person name="Govers F."/>
            <person name="Grenville-Briggs L.J."/>
            <person name="Horner N.R."/>
            <person name="Levin J.Z."/>
            <person name="Mammella M."/>
            <person name="Meijer H.J."/>
            <person name="Morris P."/>
            <person name="Nusbaum C."/>
            <person name="Oome S."/>
            <person name="Phillips A.J."/>
            <person name="van Rooyen D."/>
            <person name="Rzeszutek E."/>
            <person name="Saraiva M."/>
            <person name="Secombes C.J."/>
            <person name="Seidl M.F."/>
            <person name="Snel B."/>
            <person name="Stassen J.H."/>
            <person name="Sykes S."/>
            <person name="Tripathy S."/>
            <person name="van den Berg H."/>
            <person name="Vega-Arreguin J.C."/>
            <person name="Wawra S."/>
            <person name="Young S.K."/>
            <person name="Zeng Q."/>
            <person name="Dieguez-Uribeondo J."/>
            <person name="Russ C."/>
            <person name="Tyler B.M."/>
            <person name="van West P."/>
        </authorList>
    </citation>
    <scope>NUCLEOTIDE SEQUENCE [LARGE SCALE GENOMIC DNA]</scope>
    <source>
        <strain evidence="5 6">CBS 223.65</strain>
    </source>
</reference>
<dbReference type="Proteomes" id="UP000030745">
    <property type="component" value="Unassembled WGS sequence"/>
</dbReference>
<dbReference type="PANTHER" id="PTHR20953:SF3">
    <property type="entry name" value="P-LOOP CONTAINING NUCLEOSIDE TRIPHOSPHATE HYDROLASES SUPERFAMILY PROTEIN"/>
    <property type="match status" value="1"/>
</dbReference>
<organism evidence="5 6">
    <name type="scientific">Saprolegnia parasitica (strain CBS 223.65)</name>
    <dbReference type="NCBI Taxonomy" id="695850"/>
    <lineage>
        <taxon>Eukaryota</taxon>
        <taxon>Sar</taxon>
        <taxon>Stramenopiles</taxon>
        <taxon>Oomycota</taxon>
        <taxon>Saprolegniomycetes</taxon>
        <taxon>Saprolegniales</taxon>
        <taxon>Saprolegniaceae</taxon>
        <taxon>Saprolegnia</taxon>
    </lineage>
</organism>
<dbReference type="CDD" id="cd00009">
    <property type="entry name" value="AAA"/>
    <property type="match status" value="1"/>
</dbReference>
<evidence type="ECO:0000256" key="2">
    <source>
        <dbReference type="ARBA" id="ARBA00022840"/>
    </source>
</evidence>
<dbReference type="SUPFAM" id="SSF53098">
    <property type="entry name" value="Ribonuclease H-like"/>
    <property type="match status" value="1"/>
</dbReference>
<feature type="domain" description="AAA+ ATPase" evidence="4">
    <location>
        <begin position="1801"/>
        <end position="1975"/>
    </location>
</feature>
<name>A0A067BXX8_SAPPC</name>
<dbReference type="SUPFAM" id="SSF48371">
    <property type="entry name" value="ARM repeat"/>
    <property type="match status" value="1"/>
</dbReference>
<dbReference type="GeneID" id="24133977"/>
<keyword evidence="2" id="KW-0067">ATP-binding</keyword>
<keyword evidence="6" id="KW-1185">Reference proteome</keyword>
<dbReference type="Pfam" id="PF19568">
    <property type="entry name" value="Spore_III_AA"/>
    <property type="match status" value="1"/>
</dbReference>
<dbReference type="InterPro" id="IPR027417">
    <property type="entry name" value="P-loop_NTPase"/>
</dbReference>
<dbReference type="OrthoDB" id="81770at2759"/>
<dbReference type="Gene3D" id="3.30.420.10">
    <property type="entry name" value="Ribonuclease H-like superfamily/Ribonuclease H"/>
    <property type="match status" value="1"/>
</dbReference>
<dbReference type="RefSeq" id="XP_012206238.1">
    <property type="nucleotide sequence ID" value="XM_012350848.1"/>
</dbReference>
<dbReference type="InterPro" id="IPR012337">
    <property type="entry name" value="RNaseH-like_sf"/>
</dbReference>
<dbReference type="InterPro" id="IPR036397">
    <property type="entry name" value="RNaseH_sf"/>
</dbReference>
<dbReference type="SUPFAM" id="SSF52540">
    <property type="entry name" value="P-loop containing nucleoside triphosphate hydrolases"/>
    <property type="match status" value="1"/>
</dbReference>
<dbReference type="EMBL" id="KK583258">
    <property type="protein sequence ID" value="KDO23128.1"/>
    <property type="molecule type" value="Genomic_DNA"/>
</dbReference>
<evidence type="ECO:0000313" key="6">
    <source>
        <dbReference type="Proteomes" id="UP000030745"/>
    </source>
</evidence>
<dbReference type="InterPro" id="IPR045735">
    <property type="entry name" value="Spore_III_AA_AAA+_ATPase"/>
</dbReference>
<sequence length="2020" mass="219482">MASFRPGAPGHGSTAGSVSISAFVKDKSLAYVERMLAVTARGGVYYSSDVQATLAIPSHLDATKVCSRVIHALKREPNVVATETSEGNWRFEGPHTSMDRPIVTADSVKTLYDAILLEHSVSVSLLVRNSAKYPLSNLRNRLHKTGYLSTDAIAPAIDIIIDTVLRHDTSIRLINNDMLISTDKTEGEHKDDDDDELPTERDALVAVLAHRLARKAIYSRRSVGLVEQQLLVHKLPDTGMRRRVVQRLQAIGCFLFVGDNDATAIVTLDQDCLYRPIHAFGDLSFLRRTCATWPTVTNGVAKVASRPPSVAVPISVSTTPKSTSSSSVLTPDQVHAAIEAYIFAAQQWLDAHAEACPSAHVYSWKVGLTFPVPLSIMKSVVVPALVTDPRLRYRPSYLTLYCFGPQSDAISDDAPATLDDVMDQVVPHFRTRMLAMTRKGDVYGAADVIGSLRVPSHLNKDSAVNCVLDALARHPDVTWRAGDSLGHSGFVASDSHVKLPTPLVVPPVVASQWVITPSLSSPSSPSPPRPTSSLTVDTRPRTLYDALLIEHSVRVVELVHAASGHAYLLQHVASRLARTSYIPPASAQDALETVVSMVLRLDPSLRVLESGDGPCLALGVAPSRVVGDTDASLPSELNAVMDVVARRFARRIAYAPMRLVSMATQLTQWGVTNVSDVLVGVQARLQSVGCFVSAVVGPDVVTAIDNACLLRPASEFGTLVFLRREPRFASPSDAKSPATKPPPGMVVSPAKPMVDVSLPPALASRSLLDLLLEWHAITLGDALHALGEPLAISRVHRHLERTGYITSDLLPRAISVVLAQFASDASLGMEGDGDDMVVVPMGERRHWTTPRSTPFDGPSMVQATVIEFIELIVKAPLDYVAMARIVKEKPRFGYSTSKTMKLVQQALFETDCFQVLKTGEKALVTIAPWALPRKASMLVKHALLAHLLARWFSPPPPPNGDRPTDAAPSIDRRTEPTSTVVIDRWAVDGPTTDATALEAYVAASLAWLETHDEACGEAVIYDLKLEYPVLPGVIKTQILPALKCDPRLQSRPSYVAGFCFGPRSNVDTNAPLLTRVLAQVLPHIKRSMLATIEKGRPFHESDVRGLLRPPATLSLDIVVQHVLGALQQEPNVRFTLKSDTGRLVFFSRNDDDDDDNDDDDDDDDEDDEDDDDSDGDDEDDADEDEENEVDDVVNAADRVSVTSITESSATVDDASMWNIRAIEALVSPKSESASDDAIVSLHHETFLASILASVASGSVFYVSSLSSQVRALVNNDSAATMAINAILASPRLHPQLRYCDDDDRRPCFVAATPPPATIDPETVQKHVAALSQRMEHALRTAMRFDVGFVPGVGDYNSSELARLVVAEVAKDPRFELRATDERQPYFETSRAHLCKPASPPRKPEPQARVTVIPLEPVGFTPPVPTNVDDAPRPALPAKVELHGHVAVVKTAVQLRDVVAAHAILREPWLPGRIALAVHGNGSALLLAMAWGTEALIVDCESTRVDVVATLLQPMLLSPSVCKVIYGSHTQAGAFVRLANSPIASLIDLELLFEHQTSRFNVSFAEMLSIVGLPAHPHPRYLDRPDFLNHRPLLPEATQAAAATVQLLLQASDVLAKAIFDNISPLMSASNQRLHHAIASDGQRSLCFDAQHNQRLVSTEYLQAWRPHDVISSPPVVIHEDLDDILGLLPPDLAAPLLQPDVSAKLLDIVLDLGRRPWAWVNGARFFLDTANQDRVVTRDDLDSIVDRIGGFGSDNRAGLERQLHRISAIRNRQDNIIALTIRVGRYIEGNAGLIADLLATEDKNILFLGEPGCGKTTIVREVSRQLATKYNVCIVDTSNEIAGDGDIPHPCVGLARRMMVPSLNDQAAVMVECVQNHTPEVMVIDEIGRPNEVEAARTCKQRGVRIVASAHGDLRKLLKNKPLRGLVGGVESVTVGDALAKEKQKKDDNGPLRKLLAQRGGEPIFDVIVELRRGQYNAWRIVTDAASAVDAILAGEAYEAQVRTRPPYGGVGFGYGVESI</sequence>
<proteinExistence type="predicted"/>
<dbReference type="KEGG" id="spar:SPRG_11973"/>